<evidence type="ECO:0000256" key="1">
    <source>
        <dbReference type="ARBA" id="ARBA00005254"/>
    </source>
</evidence>
<dbReference type="GO" id="GO:0006635">
    <property type="term" value="P:fatty acid beta-oxidation"/>
    <property type="evidence" value="ECO:0007669"/>
    <property type="project" value="TreeGrafter"/>
</dbReference>
<comment type="catalytic activity">
    <reaction evidence="4">
        <text>a 4-saturated-(3S)-3-hydroxyacyl-CoA = a (3E)-enoyl-CoA + H2O</text>
        <dbReference type="Rhea" id="RHEA:20724"/>
        <dbReference type="ChEBI" id="CHEBI:15377"/>
        <dbReference type="ChEBI" id="CHEBI:58521"/>
        <dbReference type="ChEBI" id="CHEBI:137480"/>
        <dbReference type="EC" id="4.2.1.17"/>
    </reaction>
</comment>
<dbReference type="KEGG" id="asd:AS9A_2376"/>
<reference evidence="5 6" key="1">
    <citation type="journal article" date="2011" name="J. Bacteriol.">
        <title>Complete genome sequence of Amycolicicoccus subflavus DQS3-9A1T, an actinomycete isolated from crude oil-polluted soil.</title>
        <authorList>
            <person name="Cai M."/>
            <person name="Chen W.M."/>
            <person name="Nie Y."/>
            <person name="Chi C.Q."/>
            <person name="Wang Y.N."/>
            <person name="Tang Y.Q."/>
            <person name="Li G.Y."/>
            <person name="Wu X.L."/>
        </authorList>
    </citation>
    <scope>NUCLEOTIDE SEQUENCE [LARGE SCALE GENOMIC DNA]</scope>
    <source>
        <strain evidence="6">DSM 45089 / DQS3-9A1</strain>
    </source>
</reference>
<dbReference type="HOGENOM" id="CLU_1782828_0_0_11"/>
<dbReference type="SUPFAM" id="SSF52096">
    <property type="entry name" value="ClpP/crotonase"/>
    <property type="match status" value="1"/>
</dbReference>
<organism evidence="5 6">
    <name type="scientific">Hoyosella subflava (strain DSM 45089 / JCM 17490 / NBRC 109087 / DQS3-9A1)</name>
    <name type="common">Amycolicicoccus subflavus</name>
    <dbReference type="NCBI Taxonomy" id="443218"/>
    <lineage>
        <taxon>Bacteria</taxon>
        <taxon>Bacillati</taxon>
        <taxon>Actinomycetota</taxon>
        <taxon>Actinomycetes</taxon>
        <taxon>Mycobacteriales</taxon>
        <taxon>Hoyosellaceae</taxon>
        <taxon>Hoyosella</taxon>
    </lineage>
</organism>
<dbReference type="Gene3D" id="1.10.12.10">
    <property type="entry name" value="Lyase 2-enoyl-coa Hydratase, Chain A, domain 2"/>
    <property type="match status" value="1"/>
</dbReference>
<keyword evidence="6" id="KW-1185">Reference proteome</keyword>
<dbReference type="Pfam" id="PF00378">
    <property type="entry name" value="ECH_1"/>
    <property type="match status" value="1"/>
</dbReference>
<dbReference type="Proteomes" id="UP000009235">
    <property type="component" value="Chromosome"/>
</dbReference>
<protein>
    <submittedName>
        <fullName evidence="5">Enoyl-CoA hydratase</fullName>
    </submittedName>
</protein>
<dbReference type="CDD" id="cd06558">
    <property type="entry name" value="crotonase-like"/>
    <property type="match status" value="1"/>
</dbReference>
<dbReference type="PANTHER" id="PTHR11941">
    <property type="entry name" value="ENOYL-COA HYDRATASE-RELATED"/>
    <property type="match status" value="1"/>
</dbReference>
<accession>F6ES08</accession>
<dbReference type="InterPro" id="IPR014748">
    <property type="entry name" value="Enoyl-CoA_hydra_C"/>
</dbReference>
<dbReference type="STRING" id="443218.AS9A_2376"/>
<comment type="similarity">
    <text evidence="1">Belongs to the enoyl-CoA hydratase/isomerase family.</text>
</comment>
<keyword evidence="2" id="KW-0456">Lyase</keyword>
<dbReference type="AlphaFoldDB" id="F6ES08"/>
<dbReference type="PANTHER" id="PTHR11941:SF54">
    <property type="entry name" value="ENOYL-COA HYDRATASE, MITOCHONDRIAL"/>
    <property type="match status" value="1"/>
</dbReference>
<dbReference type="eggNOG" id="COG1024">
    <property type="taxonomic scope" value="Bacteria"/>
</dbReference>
<evidence type="ECO:0000256" key="2">
    <source>
        <dbReference type="ARBA" id="ARBA00023239"/>
    </source>
</evidence>
<evidence type="ECO:0000313" key="5">
    <source>
        <dbReference type="EMBL" id="AEF40823.1"/>
    </source>
</evidence>
<gene>
    <name evidence="5" type="ordered locus">AS9A_2376</name>
</gene>
<dbReference type="Gene3D" id="3.90.226.10">
    <property type="entry name" value="2-enoyl-CoA Hydratase, Chain A, domain 1"/>
    <property type="match status" value="1"/>
</dbReference>
<sequence>MLCNQITVAAENAQFIQYEVSRGLFPFGGGTVRWPLAAGTHNAYRYMLTGEPFDAAEAHRIGIVQQVVLATECLPAAIEMAQKIAMQAPLGVQAVLRNTRLAEARGSDAALGRLRREIVKIFLSKDIRRGLKAFQERRPARFEGN</sequence>
<dbReference type="InterPro" id="IPR001753">
    <property type="entry name" value="Enoyl-CoA_hydra/iso"/>
</dbReference>
<evidence type="ECO:0000256" key="3">
    <source>
        <dbReference type="ARBA" id="ARBA00023709"/>
    </source>
</evidence>
<comment type="catalytic activity">
    <reaction evidence="3">
        <text>a (3S)-3-hydroxyacyl-CoA = a (2E)-enoyl-CoA + H2O</text>
        <dbReference type="Rhea" id="RHEA:16105"/>
        <dbReference type="ChEBI" id="CHEBI:15377"/>
        <dbReference type="ChEBI" id="CHEBI:57318"/>
        <dbReference type="ChEBI" id="CHEBI:58856"/>
        <dbReference type="EC" id="4.2.1.17"/>
    </reaction>
</comment>
<dbReference type="InterPro" id="IPR029045">
    <property type="entry name" value="ClpP/crotonase-like_dom_sf"/>
</dbReference>
<proteinExistence type="inferred from homology"/>
<dbReference type="EMBL" id="CP002786">
    <property type="protein sequence ID" value="AEF40823.1"/>
    <property type="molecule type" value="Genomic_DNA"/>
</dbReference>
<dbReference type="GO" id="GO:0004300">
    <property type="term" value="F:enoyl-CoA hydratase activity"/>
    <property type="evidence" value="ECO:0007669"/>
    <property type="project" value="UniProtKB-EC"/>
</dbReference>
<name>F6ES08_HOYSD</name>
<evidence type="ECO:0000256" key="4">
    <source>
        <dbReference type="ARBA" id="ARBA00023717"/>
    </source>
</evidence>
<evidence type="ECO:0000313" key="6">
    <source>
        <dbReference type="Proteomes" id="UP000009235"/>
    </source>
</evidence>